<dbReference type="PROSITE" id="PS50005">
    <property type="entry name" value="TPR"/>
    <property type="match status" value="1"/>
</dbReference>
<protein>
    <recommendedName>
        <fullName evidence="5">Tetratricopeptide repeat protein</fullName>
    </recommendedName>
</protein>
<evidence type="ECO:0000313" key="4">
    <source>
        <dbReference type="EMBL" id="SVA37459.1"/>
    </source>
</evidence>
<dbReference type="InterPro" id="IPR011990">
    <property type="entry name" value="TPR-like_helical_dom_sf"/>
</dbReference>
<evidence type="ECO:0000256" key="3">
    <source>
        <dbReference type="SAM" id="MobiDB-lite"/>
    </source>
</evidence>
<dbReference type="AlphaFoldDB" id="A0A381VAR8"/>
<evidence type="ECO:0008006" key="5">
    <source>
        <dbReference type="Google" id="ProtNLM"/>
    </source>
</evidence>
<reference evidence="4" key="1">
    <citation type="submission" date="2018-05" db="EMBL/GenBank/DDBJ databases">
        <authorList>
            <person name="Lanie J.A."/>
            <person name="Ng W.-L."/>
            <person name="Kazmierczak K.M."/>
            <person name="Andrzejewski T.M."/>
            <person name="Davidsen T.M."/>
            <person name="Wayne K.J."/>
            <person name="Tettelin H."/>
            <person name="Glass J.I."/>
            <person name="Rusch D."/>
            <person name="Podicherti R."/>
            <person name="Tsui H.-C.T."/>
            <person name="Winkler M.E."/>
        </authorList>
    </citation>
    <scope>NUCLEOTIDE SEQUENCE</scope>
</reference>
<evidence type="ECO:0000256" key="2">
    <source>
        <dbReference type="ARBA" id="ARBA00022803"/>
    </source>
</evidence>
<dbReference type="PANTHER" id="PTHR45586:SF1">
    <property type="entry name" value="LIPOPOLYSACCHARIDE ASSEMBLY PROTEIN B"/>
    <property type="match status" value="1"/>
</dbReference>
<dbReference type="InterPro" id="IPR019734">
    <property type="entry name" value="TPR_rpt"/>
</dbReference>
<proteinExistence type="predicted"/>
<dbReference type="SUPFAM" id="SSF48452">
    <property type="entry name" value="TPR-like"/>
    <property type="match status" value="2"/>
</dbReference>
<dbReference type="PANTHER" id="PTHR45586">
    <property type="entry name" value="TPR REPEAT-CONTAINING PROTEIN PA4667"/>
    <property type="match status" value="1"/>
</dbReference>
<organism evidence="4">
    <name type="scientific">marine metagenome</name>
    <dbReference type="NCBI Taxonomy" id="408172"/>
    <lineage>
        <taxon>unclassified sequences</taxon>
        <taxon>metagenomes</taxon>
        <taxon>ecological metagenomes</taxon>
    </lineage>
</organism>
<keyword evidence="1" id="KW-0677">Repeat</keyword>
<keyword evidence="2" id="KW-0802">TPR repeat</keyword>
<accession>A0A381VAR8</accession>
<dbReference type="Gene3D" id="1.25.40.10">
    <property type="entry name" value="Tetratricopeptide repeat domain"/>
    <property type="match status" value="3"/>
</dbReference>
<dbReference type="EMBL" id="UINC01008316">
    <property type="protein sequence ID" value="SVA37459.1"/>
    <property type="molecule type" value="Genomic_DNA"/>
</dbReference>
<feature type="region of interest" description="Disordered" evidence="3">
    <location>
        <begin position="923"/>
        <end position="954"/>
    </location>
</feature>
<evidence type="ECO:0000256" key="1">
    <source>
        <dbReference type="ARBA" id="ARBA00022737"/>
    </source>
</evidence>
<dbReference type="InterPro" id="IPR051012">
    <property type="entry name" value="CellSynth/LPSAsmb/PSIAsmb"/>
</dbReference>
<name>A0A381VAR8_9ZZZZ</name>
<gene>
    <name evidence="4" type="ORF">METZ01_LOCUS90313</name>
</gene>
<sequence length="954" mass="108212">MSSGDINSDGSSAQFSQHQIALLDSAVSIFDQVPDFSAIYVLAQQQIAQSYIESGRLEGSIEPLLNAERARPPLWADDSIFESMLTATARLGHVFFELARQAEANESGPDEVSRYLDLAMDQYGKVPQDAMVYDEVLIALSWIEIEKNNTESAVSLLEHLLAVRPDSKYSYEAWVTLGDRYNRLGEYDKAHEVFSQLMVTERAVVMVKESVQESAEIDGVRRELDLLAMQVETEGDLAALDRVSDQLDSLVNRKMKMLDLYNLLFQADPMAVELINYGQMKTTLASLSGSIIAERAALNVVGTGLTAVERQVLSSIRNKDAIVKIGQDSQNVNKIQKIATAFERIIENDLKILAGLEPPGYDMWLKEASFGKVNIEFTKHQNNKNALLQQYLMIGNVLRQMEQLPEDSPVKNDTRIVLGELQTETQAFENLLAVAGRNLVAELSRVIDRYPDNENIEHLLFQLADAQYDQTENDYLYANERYAAAFEAGGDPGKAPVADYNTPVRTYERLIREFPQSEFIDQSLFQVGHLLNEQGELERSNRMFESLVSEHPESRLVADAYLRIGDFYFDALFLGLTNLGGEELMRRAINAYDHVLDYPSNKNFQSALYKLGWSYYNLAAPEEREQYYEDSIEYFTYLLEDSLHVAEYKQLAELAGIEPRALDPGYDLTGEAIKYLAINFRDRVETGREEERRNWASVPAAMKAYVEGLGVDKPYARSLMMSMAEVYKETGQVEAEITALDSTLAVFSNDPQAPRIMQRIIDGYERLQDMAVVDEEVWDLTVHNNESPEVYLNRARERLFREYGREWAEALEDTTARREALILADQAGWRLANYVASLAEDRPSDPTAGIDRAARYFKDYMGDFPESDNSYPARWNYSQYMWRLERYDEAYEEFITVSRDERSDKYREQAAINAILAAEKMLELERQEAAPEPPTDDAIAPPGEPSASSNNANP</sequence>